<accession>A0A2W1P148</accession>
<evidence type="ECO:0000313" key="8">
    <source>
        <dbReference type="EMBL" id="PZE20808.1"/>
    </source>
</evidence>
<dbReference type="PANTHER" id="PTHR38459">
    <property type="entry name" value="PROPHAGE BACTOPRENOL-LINKED GLUCOSE TRANSLOCASE HOMOLOG"/>
    <property type="match status" value="1"/>
</dbReference>
<dbReference type="InterPro" id="IPR007267">
    <property type="entry name" value="GtrA_DPMS_TM"/>
</dbReference>
<name>A0A2W1P148_PAEXE</name>
<dbReference type="GO" id="GO:0005886">
    <property type="term" value="C:plasma membrane"/>
    <property type="evidence" value="ECO:0007669"/>
    <property type="project" value="TreeGrafter"/>
</dbReference>
<evidence type="ECO:0000259" key="7">
    <source>
        <dbReference type="Pfam" id="PF04138"/>
    </source>
</evidence>
<dbReference type="AlphaFoldDB" id="A0A2W1P148"/>
<comment type="similarity">
    <text evidence="2">Belongs to the GtrA family.</text>
</comment>
<reference evidence="8" key="1">
    <citation type="submission" date="2018-06" db="EMBL/GenBank/DDBJ databases">
        <title>Paenibacillus xerothermodurans sp. nov. an extremely dry heat resistant spore forming bacterium isolated from the soil of Cape Canaveral, Florida.</title>
        <authorList>
            <person name="Seuylemezian A."/>
            <person name="Kaur N."/>
            <person name="Patil P."/>
            <person name="Patil P."/>
            <person name="Mayilraj S."/>
            <person name="Vaishampayan P."/>
        </authorList>
    </citation>
    <scope>NUCLEOTIDE SEQUENCE [LARGE SCALE GENOMIC DNA]</scope>
    <source>
        <strain evidence="8">ATCC 27380</strain>
    </source>
</reference>
<dbReference type="GO" id="GO:0000271">
    <property type="term" value="P:polysaccharide biosynthetic process"/>
    <property type="evidence" value="ECO:0007669"/>
    <property type="project" value="InterPro"/>
</dbReference>
<comment type="caution">
    <text evidence="8">The sequence shown here is derived from an EMBL/GenBank/DDBJ whole genome shotgun (WGS) entry which is preliminary data.</text>
</comment>
<dbReference type="RefSeq" id="WP_089200179.1">
    <property type="nucleotide sequence ID" value="NZ_NHRJ02000005.1"/>
</dbReference>
<keyword evidence="3 6" id="KW-0812">Transmembrane</keyword>
<sequence>MRMPKYILTSRMLKYGIVGVLGTAIHFISLIWFVELCYLDPVLSSALGFGIVVIVSYYLNKTWTFQSNNRVVNEFVKYLVTSCIGLLLNVLIMHVSISIFNLGYLLSQLIVTMVIPITNFVLNNAWTFKKQIPSQNAALNIYTEETIGSQKREPE</sequence>
<gene>
    <name evidence="8" type="ORF">CBW46_011685</name>
</gene>
<proteinExistence type="inferred from homology"/>
<comment type="subcellular location">
    <subcellularLocation>
        <location evidence="1">Membrane</location>
        <topology evidence="1">Multi-pass membrane protein</topology>
    </subcellularLocation>
</comment>
<evidence type="ECO:0000256" key="4">
    <source>
        <dbReference type="ARBA" id="ARBA00022989"/>
    </source>
</evidence>
<evidence type="ECO:0000256" key="6">
    <source>
        <dbReference type="SAM" id="Phobius"/>
    </source>
</evidence>
<protein>
    <submittedName>
        <fullName evidence="8">GtrA family protein</fullName>
    </submittedName>
</protein>
<evidence type="ECO:0000256" key="3">
    <source>
        <dbReference type="ARBA" id="ARBA00022692"/>
    </source>
</evidence>
<feature type="transmembrane region" description="Helical" evidence="6">
    <location>
        <begin position="12"/>
        <end position="32"/>
    </location>
</feature>
<dbReference type="PANTHER" id="PTHR38459:SF1">
    <property type="entry name" value="PROPHAGE BACTOPRENOL-LINKED GLUCOSE TRANSLOCASE HOMOLOG"/>
    <property type="match status" value="1"/>
</dbReference>
<dbReference type="Proteomes" id="UP000214746">
    <property type="component" value="Unassembled WGS sequence"/>
</dbReference>
<dbReference type="Pfam" id="PF04138">
    <property type="entry name" value="GtrA_DPMS_TM"/>
    <property type="match status" value="1"/>
</dbReference>
<feature type="transmembrane region" description="Helical" evidence="6">
    <location>
        <begin position="38"/>
        <end position="58"/>
    </location>
</feature>
<evidence type="ECO:0000313" key="9">
    <source>
        <dbReference type="Proteomes" id="UP000214746"/>
    </source>
</evidence>
<feature type="domain" description="GtrA/DPMS transmembrane" evidence="7">
    <location>
        <begin position="14"/>
        <end position="128"/>
    </location>
</feature>
<feature type="transmembrane region" description="Helical" evidence="6">
    <location>
        <begin position="78"/>
        <end position="97"/>
    </location>
</feature>
<evidence type="ECO:0000256" key="5">
    <source>
        <dbReference type="ARBA" id="ARBA00023136"/>
    </source>
</evidence>
<dbReference type="OrthoDB" id="9812049at2"/>
<evidence type="ECO:0000256" key="2">
    <source>
        <dbReference type="ARBA" id="ARBA00009399"/>
    </source>
</evidence>
<keyword evidence="4 6" id="KW-1133">Transmembrane helix</keyword>
<organism evidence="8 9">
    <name type="scientific">Paenibacillus xerothermodurans</name>
    <dbReference type="NCBI Taxonomy" id="1977292"/>
    <lineage>
        <taxon>Bacteria</taxon>
        <taxon>Bacillati</taxon>
        <taxon>Bacillota</taxon>
        <taxon>Bacilli</taxon>
        <taxon>Bacillales</taxon>
        <taxon>Paenibacillaceae</taxon>
        <taxon>Paenibacillus</taxon>
    </lineage>
</organism>
<keyword evidence="5 6" id="KW-0472">Membrane</keyword>
<feature type="transmembrane region" description="Helical" evidence="6">
    <location>
        <begin position="103"/>
        <end position="122"/>
    </location>
</feature>
<keyword evidence="9" id="KW-1185">Reference proteome</keyword>
<dbReference type="EMBL" id="NHRJ02000005">
    <property type="protein sequence ID" value="PZE20808.1"/>
    <property type="molecule type" value="Genomic_DNA"/>
</dbReference>
<evidence type="ECO:0000256" key="1">
    <source>
        <dbReference type="ARBA" id="ARBA00004141"/>
    </source>
</evidence>
<dbReference type="InterPro" id="IPR051401">
    <property type="entry name" value="GtrA_CellWall_Glycosyl"/>
</dbReference>